<dbReference type="Proteomes" id="UP000736672">
    <property type="component" value="Unassembled WGS sequence"/>
</dbReference>
<evidence type="ECO:0000313" key="4">
    <source>
        <dbReference type="Proteomes" id="UP000736672"/>
    </source>
</evidence>
<feature type="compositionally biased region" description="Polar residues" evidence="2">
    <location>
        <begin position="86"/>
        <end position="95"/>
    </location>
</feature>
<feature type="compositionally biased region" description="Basic and acidic residues" evidence="2">
    <location>
        <begin position="174"/>
        <end position="184"/>
    </location>
</feature>
<proteinExistence type="predicted"/>
<gene>
    <name evidence="3" type="ORF">B0J15DRAFT_376130</name>
</gene>
<keyword evidence="4" id="KW-1185">Reference proteome</keyword>
<evidence type="ECO:0000256" key="2">
    <source>
        <dbReference type="SAM" id="MobiDB-lite"/>
    </source>
</evidence>
<evidence type="ECO:0000313" key="3">
    <source>
        <dbReference type="EMBL" id="KAH7232504.1"/>
    </source>
</evidence>
<dbReference type="EMBL" id="JAGTJS010000029">
    <property type="protein sequence ID" value="KAH7232504.1"/>
    <property type="molecule type" value="Genomic_DNA"/>
</dbReference>
<accession>A0A9P9G3P3</accession>
<evidence type="ECO:0000256" key="1">
    <source>
        <dbReference type="SAM" id="Coils"/>
    </source>
</evidence>
<name>A0A9P9G3P3_FUSSL</name>
<feature type="non-terminal residue" evidence="3">
    <location>
        <position position="1"/>
    </location>
</feature>
<comment type="caution">
    <text evidence="3">The sequence shown here is derived from an EMBL/GenBank/DDBJ whole genome shotgun (WGS) entry which is preliminary data.</text>
</comment>
<organism evidence="3 4">
    <name type="scientific">Fusarium solani</name>
    <name type="common">Filamentous fungus</name>
    <dbReference type="NCBI Taxonomy" id="169388"/>
    <lineage>
        <taxon>Eukaryota</taxon>
        <taxon>Fungi</taxon>
        <taxon>Dikarya</taxon>
        <taxon>Ascomycota</taxon>
        <taxon>Pezizomycotina</taxon>
        <taxon>Sordariomycetes</taxon>
        <taxon>Hypocreomycetidae</taxon>
        <taxon>Hypocreales</taxon>
        <taxon>Nectriaceae</taxon>
        <taxon>Fusarium</taxon>
        <taxon>Fusarium solani species complex</taxon>
    </lineage>
</organism>
<sequence length="222" mass="25149">LDKWLSRWPALVNNAKRYKIENLSESQICDAFIEASREVNPPFYNYMKSKEAQVENEKNLVKEAARTMEKISNAFLTALNEINPDHASNGSVTIASSTDSEGDENDENDDVTIVQKAQNTVNRALKTFRKLNPTLSEKKITIGFCIRQFRTMAPPKENATRGRAAHATLQGRKHGNDSDLHNEENQPPQKRQRTEPSSSNTNLRDCVCGMSHKYADCYYLNP</sequence>
<feature type="region of interest" description="Disordered" evidence="2">
    <location>
        <begin position="86"/>
        <end position="107"/>
    </location>
</feature>
<feature type="coiled-coil region" evidence="1">
    <location>
        <begin position="47"/>
        <end position="74"/>
    </location>
</feature>
<feature type="non-terminal residue" evidence="3">
    <location>
        <position position="222"/>
    </location>
</feature>
<protein>
    <submittedName>
        <fullName evidence="3">Uncharacterized protein</fullName>
    </submittedName>
</protein>
<dbReference type="OrthoDB" id="5072551at2759"/>
<keyword evidence="1" id="KW-0175">Coiled coil</keyword>
<reference evidence="3" key="1">
    <citation type="journal article" date="2021" name="Nat. Commun.">
        <title>Genetic determinants of endophytism in the Arabidopsis root mycobiome.</title>
        <authorList>
            <person name="Mesny F."/>
            <person name="Miyauchi S."/>
            <person name="Thiergart T."/>
            <person name="Pickel B."/>
            <person name="Atanasova L."/>
            <person name="Karlsson M."/>
            <person name="Huettel B."/>
            <person name="Barry K.W."/>
            <person name="Haridas S."/>
            <person name="Chen C."/>
            <person name="Bauer D."/>
            <person name="Andreopoulos W."/>
            <person name="Pangilinan J."/>
            <person name="LaButti K."/>
            <person name="Riley R."/>
            <person name="Lipzen A."/>
            <person name="Clum A."/>
            <person name="Drula E."/>
            <person name="Henrissat B."/>
            <person name="Kohler A."/>
            <person name="Grigoriev I.V."/>
            <person name="Martin F.M."/>
            <person name="Hacquard S."/>
        </authorList>
    </citation>
    <scope>NUCLEOTIDE SEQUENCE</scope>
    <source>
        <strain evidence="3">FSSC 5 MPI-SDFR-AT-0091</strain>
    </source>
</reference>
<dbReference type="AlphaFoldDB" id="A0A9P9G3P3"/>
<feature type="region of interest" description="Disordered" evidence="2">
    <location>
        <begin position="155"/>
        <end position="203"/>
    </location>
</feature>
<feature type="compositionally biased region" description="Polar residues" evidence="2">
    <location>
        <begin position="185"/>
        <end position="203"/>
    </location>
</feature>